<feature type="chain" id="PRO_5030924998" evidence="1">
    <location>
        <begin position="28"/>
        <end position="177"/>
    </location>
</feature>
<proteinExistence type="predicted"/>
<name>A0A7S1ZZG1_TRICV</name>
<dbReference type="EMBL" id="HBGO01028730">
    <property type="protein sequence ID" value="CAD9352542.1"/>
    <property type="molecule type" value="Transcribed_RNA"/>
</dbReference>
<sequence>MTTTTPASRPRPVRWVLFFLLASLALSHPRAGAICKAQEAEDARAFIPAPLRQKFDELPPKGKFATGAFVGFAATRMAIRTAVKVVKFAGAVFVVSEAMNVAGVFDNIDLPDVIEENGEELLKKARRRVVGTVNDFRMEVRQRLKPEKVRSVIEGALEKERMATLGVATGAFAGLIL</sequence>
<organism evidence="2">
    <name type="scientific">Trieres chinensis</name>
    <name type="common">Marine centric diatom</name>
    <name type="synonym">Odontella sinensis</name>
    <dbReference type="NCBI Taxonomy" id="1514140"/>
    <lineage>
        <taxon>Eukaryota</taxon>
        <taxon>Sar</taxon>
        <taxon>Stramenopiles</taxon>
        <taxon>Ochrophyta</taxon>
        <taxon>Bacillariophyta</taxon>
        <taxon>Mediophyceae</taxon>
        <taxon>Biddulphiophycidae</taxon>
        <taxon>Eupodiscales</taxon>
        <taxon>Parodontellaceae</taxon>
        <taxon>Trieres</taxon>
    </lineage>
</organism>
<protein>
    <submittedName>
        <fullName evidence="2">Uncharacterized protein</fullName>
    </submittedName>
</protein>
<keyword evidence="1" id="KW-0732">Signal</keyword>
<feature type="signal peptide" evidence="1">
    <location>
        <begin position="1"/>
        <end position="27"/>
    </location>
</feature>
<accession>A0A7S1ZZG1</accession>
<gene>
    <name evidence="2" type="ORF">OSIN01602_LOCUS16530</name>
</gene>
<evidence type="ECO:0000313" key="2">
    <source>
        <dbReference type="EMBL" id="CAD9352542.1"/>
    </source>
</evidence>
<evidence type="ECO:0000256" key="1">
    <source>
        <dbReference type="SAM" id="SignalP"/>
    </source>
</evidence>
<reference evidence="2" key="1">
    <citation type="submission" date="2021-01" db="EMBL/GenBank/DDBJ databases">
        <authorList>
            <person name="Corre E."/>
            <person name="Pelletier E."/>
            <person name="Niang G."/>
            <person name="Scheremetjew M."/>
            <person name="Finn R."/>
            <person name="Kale V."/>
            <person name="Holt S."/>
            <person name="Cochrane G."/>
            <person name="Meng A."/>
            <person name="Brown T."/>
            <person name="Cohen L."/>
        </authorList>
    </citation>
    <scope>NUCLEOTIDE SEQUENCE</scope>
    <source>
        <strain evidence="2">Grunow 1884</strain>
    </source>
</reference>
<dbReference type="AlphaFoldDB" id="A0A7S1ZZG1"/>